<dbReference type="AlphaFoldDB" id="A0AAV3R4E6"/>
<sequence length="256" mass="28273">MSYFSAENDDCKRDLEKEQGKGQQAAYVHRRRQYRRVVNPKKCEQPKGVVIDEKKKGPINHVSSSNEASIFGTKDSGEAYVSPVVTPYIRCGHGIDKWIKKIYTKATGPVVPTRESIPIINSFAGLETINEMEPSPMGEEKGEGLLQVPPYDNGAESKVEYSTNPVDNTQGKEDGVVLSVQESVLGSMMNADKLEVQNLDGFQAISKDFQEDMGTICKEFTVHSAASGPTHPFSMSKANDDYNKLGSFTVEDIRRG</sequence>
<reference evidence="2 3" key="1">
    <citation type="submission" date="2024-01" db="EMBL/GenBank/DDBJ databases">
        <title>The complete chloroplast genome sequence of Lithospermum erythrorhizon: insights into the phylogenetic relationship among Boraginaceae species and the maternal lineages of purple gromwells.</title>
        <authorList>
            <person name="Okada T."/>
            <person name="Watanabe K."/>
        </authorList>
    </citation>
    <scope>NUCLEOTIDE SEQUENCE [LARGE SCALE GENOMIC DNA]</scope>
</reference>
<comment type="caution">
    <text evidence="2">The sequence shown here is derived from an EMBL/GenBank/DDBJ whole genome shotgun (WGS) entry which is preliminary data.</text>
</comment>
<name>A0AAV3R4E6_LITER</name>
<proteinExistence type="predicted"/>
<gene>
    <name evidence="2" type="ORF">LIER_25306</name>
</gene>
<dbReference type="Proteomes" id="UP001454036">
    <property type="component" value="Unassembled WGS sequence"/>
</dbReference>
<organism evidence="2 3">
    <name type="scientific">Lithospermum erythrorhizon</name>
    <name type="common">Purple gromwell</name>
    <name type="synonym">Lithospermum officinale var. erythrorhizon</name>
    <dbReference type="NCBI Taxonomy" id="34254"/>
    <lineage>
        <taxon>Eukaryota</taxon>
        <taxon>Viridiplantae</taxon>
        <taxon>Streptophyta</taxon>
        <taxon>Embryophyta</taxon>
        <taxon>Tracheophyta</taxon>
        <taxon>Spermatophyta</taxon>
        <taxon>Magnoliopsida</taxon>
        <taxon>eudicotyledons</taxon>
        <taxon>Gunneridae</taxon>
        <taxon>Pentapetalae</taxon>
        <taxon>asterids</taxon>
        <taxon>lamiids</taxon>
        <taxon>Boraginales</taxon>
        <taxon>Boraginaceae</taxon>
        <taxon>Boraginoideae</taxon>
        <taxon>Lithospermeae</taxon>
        <taxon>Lithospermum</taxon>
    </lineage>
</organism>
<accession>A0AAV3R4E6</accession>
<dbReference type="EMBL" id="BAABME010007579">
    <property type="protein sequence ID" value="GAA0171220.1"/>
    <property type="molecule type" value="Genomic_DNA"/>
</dbReference>
<keyword evidence="3" id="KW-1185">Reference proteome</keyword>
<evidence type="ECO:0000313" key="3">
    <source>
        <dbReference type="Proteomes" id="UP001454036"/>
    </source>
</evidence>
<evidence type="ECO:0000313" key="2">
    <source>
        <dbReference type="EMBL" id="GAA0171220.1"/>
    </source>
</evidence>
<feature type="compositionally biased region" description="Basic and acidic residues" evidence="1">
    <location>
        <begin position="9"/>
        <end position="20"/>
    </location>
</feature>
<evidence type="ECO:0000256" key="1">
    <source>
        <dbReference type="SAM" id="MobiDB-lite"/>
    </source>
</evidence>
<feature type="region of interest" description="Disordered" evidence="1">
    <location>
        <begin position="1"/>
        <end position="31"/>
    </location>
</feature>
<protein>
    <submittedName>
        <fullName evidence="2">Uncharacterized protein</fullName>
    </submittedName>
</protein>